<name>A0A9D7S849_9BACT</name>
<gene>
    <name evidence="2" type="ORF">IPO85_03365</name>
</gene>
<sequence>MLKAKTFKEYQNIQIDNIDLLLEIHHEWRMSARVSLTKNKAIIRIPIMSPSFEKTKHILWAKEWIYKRLTKDHLYRAKYLPKVYETGSQLTVRNSLFTLDVKENIERKTATGRRRGYVIYLELPANITVEQRQKMCSSLISNIMSKTYIEGLRNRVHELNKQFFNKEINQIRLRNNHSNWGSCSTNKNISISSRLLLAPNFVLDYIIIHELAHLVHHNHSAKFWAEVERAMPHYLESEKWLKDHGESCQW</sequence>
<evidence type="ECO:0000259" key="1">
    <source>
        <dbReference type="Pfam" id="PF01863"/>
    </source>
</evidence>
<dbReference type="Gene3D" id="3.30.2010.10">
    <property type="entry name" value="Metalloproteases ('zincins'), catalytic domain"/>
    <property type="match status" value="1"/>
</dbReference>
<proteinExistence type="predicted"/>
<dbReference type="AlphaFoldDB" id="A0A9D7S849"/>
<dbReference type="InterPro" id="IPR053136">
    <property type="entry name" value="UTP_pyrophosphatase-like"/>
</dbReference>
<organism evidence="2 3">
    <name type="scientific">Candidatus Defluviibacterium haderslevense</name>
    <dbReference type="NCBI Taxonomy" id="2981993"/>
    <lineage>
        <taxon>Bacteria</taxon>
        <taxon>Pseudomonadati</taxon>
        <taxon>Bacteroidota</taxon>
        <taxon>Saprospiria</taxon>
        <taxon>Saprospirales</taxon>
        <taxon>Saprospiraceae</taxon>
        <taxon>Candidatus Defluviibacterium</taxon>
    </lineage>
</organism>
<dbReference type="CDD" id="cd07344">
    <property type="entry name" value="M48_yhfN_like"/>
    <property type="match status" value="1"/>
</dbReference>
<accession>A0A9D7S849</accession>
<dbReference type="PANTHER" id="PTHR30399:SF1">
    <property type="entry name" value="UTP PYROPHOSPHATASE"/>
    <property type="match status" value="1"/>
</dbReference>
<dbReference type="Pfam" id="PF01863">
    <property type="entry name" value="YgjP-like"/>
    <property type="match status" value="1"/>
</dbReference>
<evidence type="ECO:0000313" key="3">
    <source>
        <dbReference type="Proteomes" id="UP000808349"/>
    </source>
</evidence>
<dbReference type="InterPro" id="IPR002725">
    <property type="entry name" value="YgjP-like_metallopeptidase"/>
</dbReference>
<dbReference type="PANTHER" id="PTHR30399">
    <property type="entry name" value="UNCHARACTERIZED PROTEIN YGJP"/>
    <property type="match status" value="1"/>
</dbReference>
<reference evidence="2 3" key="1">
    <citation type="submission" date="2020-10" db="EMBL/GenBank/DDBJ databases">
        <title>Connecting structure to function with the recovery of over 1000 high-quality activated sludge metagenome-assembled genomes encoding full-length rRNA genes using long-read sequencing.</title>
        <authorList>
            <person name="Singleton C.M."/>
            <person name="Petriglieri F."/>
            <person name="Kristensen J.M."/>
            <person name="Kirkegaard R.H."/>
            <person name="Michaelsen T.Y."/>
            <person name="Andersen M.H."/>
            <person name="Karst S.M."/>
            <person name="Dueholm M.S."/>
            <person name="Nielsen P.H."/>
            <person name="Albertsen M."/>
        </authorList>
    </citation>
    <scope>NUCLEOTIDE SEQUENCE [LARGE SCALE GENOMIC DNA]</scope>
    <source>
        <strain evidence="2">Ribe_18-Q3-R11-54_BAT3C.373</strain>
    </source>
</reference>
<dbReference type="EMBL" id="JADKFW010000004">
    <property type="protein sequence ID" value="MBK9716554.1"/>
    <property type="molecule type" value="Genomic_DNA"/>
</dbReference>
<feature type="domain" description="YgjP-like metallopeptidase" evidence="1">
    <location>
        <begin position="36"/>
        <end position="244"/>
    </location>
</feature>
<dbReference type="Proteomes" id="UP000808349">
    <property type="component" value="Unassembled WGS sequence"/>
</dbReference>
<protein>
    <submittedName>
        <fullName evidence="2">M48 family metallopeptidase</fullName>
    </submittedName>
</protein>
<evidence type="ECO:0000313" key="2">
    <source>
        <dbReference type="EMBL" id="MBK9716554.1"/>
    </source>
</evidence>
<comment type="caution">
    <text evidence="2">The sequence shown here is derived from an EMBL/GenBank/DDBJ whole genome shotgun (WGS) entry which is preliminary data.</text>
</comment>